<dbReference type="GO" id="GO:0046872">
    <property type="term" value="F:metal ion binding"/>
    <property type="evidence" value="ECO:0007669"/>
    <property type="project" value="UniProtKB-UniRule"/>
</dbReference>
<evidence type="ECO:0000256" key="7">
    <source>
        <dbReference type="ARBA" id="ARBA00022842"/>
    </source>
</evidence>
<name>A0A2T2WL37_9FIRM</name>
<dbReference type="Gene3D" id="3.10.520.10">
    <property type="entry name" value="ApbE-like domains"/>
    <property type="match status" value="1"/>
</dbReference>
<dbReference type="GO" id="GO:0016740">
    <property type="term" value="F:transferase activity"/>
    <property type="evidence" value="ECO:0007669"/>
    <property type="project" value="UniProtKB-UniRule"/>
</dbReference>
<accession>A0A2T2WL37</accession>
<evidence type="ECO:0000256" key="9">
    <source>
        <dbReference type="ARBA" id="ARBA00048540"/>
    </source>
</evidence>
<dbReference type="EC" id="2.7.1.180" evidence="1 10"/>
<evidence type="ECO:0000256" key="11">
    <source>
        <dbReference type="PIRSR" id="PIRSR006268-2"/>
    </source>
</evidence>
<dbReference type="SUPFAM" id="SSF143631">
    <property type="entry name" value="ApbE-like"/>
    <property type="match status" value="1"/>
</dbReference>
<evidence type="ECO:0000256" key="8">
    <source>
        <dbReference type="ARBA" id="ARBA00031306"/>
    </source>
</evidence>
<reference evidence="12 13" key="1">
    <citation type="journal article" date="2014" name="BMC Genomics">
        <title>Comparison of environmental and isolate Sulfobacillus genomes reveals diverse carbon, sulfur, nitrogen, and hydrogen metabolisms.</title>
        <authorList>
            <person name="Justice N.B."/>
            <person name="Norman A."/>
            <person name="Brown C.T."/>
            <person name="Singh A."/>
            <person name="Thomas B.C."/>
            <person name="Banfield J.F."/>
        </authorList>
    </citation>
    <scope>NUCLEOTIDE SEQUENCE [LARGE SCALE GENOMIC DNA]</scope>
    <source>
        <strain evidence="12">AMDSBA3</strain>
    </source>
</reference>
<keyword evidence="3 10" id="KW-0285">Flavoprotein</keyword>
<evidence type="ECO:0000256" key="4">
    <source>
        <dbReference type="ARBA" id="ARBA00022679"/>
    </source>
</evidence>
<dbReference type="EMBL" id="PXYV01000010">
    <property type="protein sequence ID" value="PSR22945.1"/>
    <property type="molecule type" value="Genomic_DNA"/>
</dbReference>
<keyword evidence="5 10" id="KW-0479">Metal-binding</keyword>
<comment type="caution">
    <text evidence="12">The sequence shown here is derived from an EMBL/GenBank/DDBJ whole genome shotgun (WGS) entry which is preliminary data.</text>
</comment>
<evidence type="ECO:0000256" key="1">
    <source>
        <dbReference type="ARBA" id="ARBA00011955"/>
    </source>
</evidence>
<dbReference type="Pfam" id="PF02424">
    <property type="entry name" value="ApbE"/>
    <property type="match status" value="1"/>
</dbReference>
<comment type="similarity">
    <text evidence="10">Belongs to the ApbE family.</text>
</comment>
<evidence type="ECO:0000313" key="12">
    <source>
        <dbReference type="EMBL" id="PSR22945.1"/>
    </source>
</evidence>
<dbReference type="PIRSF" id="PIRSF006268">
    <property type="entry name" value="ApbE"/>
    <property type="match status" value="1"/>
</dbReference>
<evidence type="ECO:0000313" key="13">
    <source>
        <dbReference type="Proteomes" id="UP000241848"/>
    </source>
</evidence>
<keyword evidence="6 10" id="KW-0274">FAD</keyword>
<dbReference type="PANTHER" id="PTHR30040:SF2">
    <property type="entry name" value="FAD:PROTEIN FMN TRANSFERASE"/>
    <property type="match status" value="1"/>
</dbReference>
<evidence type="ECO:0000256" key="3">
    <source>
        <dbReference type="ARBA" id="ARBA00022630"/>
    </source>
</evidence>
<feature type="binding site" evidence="11">
    <location>
        <position position="154"/>
    </location>
    <ligand>
        <name>Mg(2+)</name>
        <dbReference type="ChEBI" id="CHEBI:18420"/>
    </ligand>
</feature>
<evidence type="ECO:0000256" key="10">
    <source>
        <dbReference type="PIRNR" id="PIRNR006268"/>
    </source>
</evidence>
<proteinExistence type="inferred from homology"/>
<evidence type="ECO:0000256" key="5">
    <source>
        <dbReference type="ARBA" id="ARBA00022723"/>
    </source>
</evidence>
<dbReference type="InterPro" id="IPR003374">
    <property type="entry name" value="ApbE-like_sf"/>
</dbReference>
<dbReference type="PANTHER" id="PTHR30040">
    <property type="entry name" value="THIAMINE BIOSYNTHESIS LIPOPROTEIN APBE"/>
    <property type="match status" value="1"/>
</dbReference>
<dbReference type="Proteomes" id="UP000241848">
    <property type="component" value="Unassembled WGS sequence"/>
</dbReference>
<keyword evidence="4 10" id="KW-0808">Transferase</keyword>
<protein>
    <recommendedName>
        <fullName evidence="2 10">FAD:protein FMN transferase</fullName>
        <ecNumber evidence="1 10">2.7.1.180</ecNumber>
    </recommendedName>
    <alternativeName>
        <fullName evidence="8 10">Flavin transferase</fullName>
    </alternativeName>
</protein>
<comment type="catalytic activity">
    <reaction evidence="9 10">
        <text>L-threonyl-[protein] + FAD = FMN-L-threonyl-[protein] + AMP + H(+)</text>
        <dbReference type="Rhea" id="RHEA:36847"/>
        <dbReference type="Rhea" id="RHEA-COMP:11060"/>
        <dbReference type="Rhea" id="RHEA-COMP:11061"/>
        <dbReference type="ChEBI" id="CHEBI:15378"/>
        <dbReference type="ChEBI" id="CHEBI:30013"/>
        <dbReference type="ChEBI" id="CHEBI:57692"/>
        <dbReference type="ChEBI" id="CHEBI:74257"/>
        <dbReference type="ChEBI" id="CHEBI:456215"/>
        <dbReference type="EC" id="2.7.1.180"/>
    </reaction>
</comment>
<gene>
    <name evidence="12" type="ORF">C7B45_04810</name>
</gene>
<organism evidence="12 13">
    <name type="scientific">Sulfobacillus acidophilus</name>
    <dbReference type="NCBI Taxonomy" id="53633"/>
    <lineage>
        <taxon>Bacteria</taxon>
        <taxon>Bacillati</taxon>
        <taxon>Bacillota</taxon>
        <taxon>Clostridia</taxon>
        <taxon>Eubacteriales</taxon>
        <taxon>Clostridiales Family XVII. Incertae Sedis</taxon>
        <taxon>Sulfobacillus</taxon>
    </lineage>
</organism>
<keyword evidence="7 10" id="KW-0460">Magnesium</keyword>
<evidence type="ECO:0000256" key="2">
    <source>
        <dbReference type="ARBA" id="ARBA00016337"/>
    </source>
</evidence>
<sequence length="310" mass="33470">MSRKSSVFRRASFAAMGTRVEVLVQESQLREAFVLVKRLFETWEAIMSRFRPNSELSRLNQAAGHPVVVSSLLFHVISEALEAARVTDGSFDPTLGLQLSALGYDRTWDAVLAHEPEAPHVAFSPSAAGWRKIHLSQRTHTVHCPPGMALDLGGIAKGMAVDAAIAQLQRVGLVPALVNAGGDLAVVGHPPDQGWPIAVGDPPGRRVILWHGALATSGIGRHRWRQGSQMRHHIVDPATGQSVENDVWRVTVAALTAKQAEVAAKVAFVRGPARGLRFLADLGLSGEIELKNGEVRTVGDWPSGQEDRSQ</sequence>
<evidence type="ECO:0000256" key="6">
    <source>
        <dbReference type="ARBA" id="ARBA00022827"/>
    </source>
</evidence>
<dbReference type="InterPro" id="IPR024932">
    <property type="entry name" value="ApbE"/>
</dbReference>
<dbReference type="AlphaFoldDB" id="A0A2T2WL37"/>
<comment type="cofactor">
    <cofactor evidence="11">
        <name>Mg(2+)</name>
        <dbReference type="ChEBI" id="CHEBI:18420"/>
    </cofactor>
    <cofactor evidence="11">
        <name>Mn(2+)</name>
        <dbReference type="ChEBI" id="CHEBI:29035"/>
    </cofactor>
    <text evidence="11">Magnesium. Can also use manganese.</text>
</comment>